<dbReference type="AlphaFoldDB" id="A0A8S1ITG1"/>
<dbReference type="Proteomes" id="UP000708148">
    <property type="component" value="Unassembled WGS sequence"/>
</dbReference>
<proteinExistence type="predicted"/>
<dbReference type="PANTHER" id="PTHR40094">
    <property type="entry name" value="ALPHA-2-MACROGLOBULIN HOMOLOG"/>
    <property type="match status" value="1"/>
</dbReference>
<sequence length="106" mass="11245">DGSAAVDFTAPDNLGTFVVRAYAVTDTPRFGSAEMEVIIRRKLSITPSAPRIVRVGDAFEAGVIVTISGGMVSNVPITVDLKIEGDSQDLLSLTVESEKEIVTYAD</sequence>
<organism evidence="2 3">
    <name type="scientific">Ostreobium quekettii</name>
    <dbReference type="NCBI Taxonomy" id="121088"/>
    <lineage>
        <taxon>Eukaryota</taxon>
        <taxon>Viridiplantae</taxon>
        <taxon>Chlorophyta</taxon>
        <taxon>core chlorophytes</taxon>
        <taxon>Ulvophyceae</taxon>
        <taxon>TCBD clade</taxon>
        <taxon>Bryopsidales</taxon>
        <taxon>Ostreobineae</taxon>
        <taxon>Ostreobiaceae</taxon>
        <taxon>Ostreobium</taxon>
    </lineage>
</organism>
<accession>A0A8S1ITG1</accession>
<keyword evidence="3" id="KW-1185">Reference proteome</keyword>
<gene>
    <name evidence="2" type="ORF">OSTQU699_LOCUS48</name>
</gene>
<reference evidence="2" key="1">
    <citation type="submission" date="2020-12" db="EMBL/GenBank/DDBJ databases">
        <authorList>
            <person name="Iha C."/>
        </authorList>
    </citation>
    <scope>NUCLEOTIDE SEQUENCE</scope>
</reference>
<comment type="caution">
    <text evidence="2">The sequence shown here is derived from an EMBL/GenBank/DDBJ whole genome shotgun (WGS) entry which is preliminary data.</text>
</comment>
<dbReference type="InterPro" id="IPR001599">
    <property type="entry name" value="Macroglobln_a2"/>
</dbReference>
<evidence type="ECO:0000259" key="1">
    <source>
        <dbReference type="SMART" id="SM01360"/>
    </source>
</evidence>
<dbReference type="GO" id="GO:0004866">
    <property type="term" value="F:endopeptidase inhibitor activity"/>
    <property type="evidence" value="ECO:0007669"/>
    <property type="project" value="InterPro"/>
</dbReference>
<name>A0A8S1ITG1_9CHLO</name>
<evidence type="ECO:0000313" key="2">
    <source>
        <dbReference type="EMBL" id="CAD7694684.1"/>
    </source>
</evidence>
<evidence type="ECO:0000313" key="3">
    <source>
        <dbReference type="Proteomes" id="UP000708148"/>
    </source>
</evidence>
<dbReference type="EMBL" id="CAJHUC010000051">
    <property type="protein sequence ID" value="CAD7694684.1"/>
    <property type="molecule type" value="Genomic_DNA"/>
</dbReference>
<dbReference type="SMART" id="SM01360">
    <property type="entry name" value="A2M"/>
    <property type="match status" value="1"/>
</dbReference>
<feature type="non-terminal residue" evidence="2">
    <location>
        <position position="106"/>
    </location>
</feature>
<dbReference type="PANTHER" id="PTHR40094:SF1">
    <property type="entry name" value="UBIQUITIN DOMAIN-CONTAINING PROTEIN"/>
    <property type="match status" value="1"/>
</dbReference>
<feature type="non-terminal residue" evidence="2">
    <location>
        <position position="1"/>
    </location>
</feature>
<dbReference type="Pfam" id="PF00207">
    <property type="entry name" value="A2M"/>
    <property type="match status" value="1"/>
</dbReference>
<dbReference type="InterPro" id="IPR051802">
    <property type="entry name" value="YfhM-like"/>
</dbReference>
<feature type="domain" description="Alpha-2-macroglobulin" evidence="1">
    <location>
        <begin position="1"/>
        <end position="81"/>
    </location>
</feature>
<protein>
    <recommendedName>
        <fullName evidence="1">Alpha-2-macroglobulin domain-containing protein</fullName>
    </recommendedName>
</protein>
<dbReference type="OrthoDB" id="10487807at2759"/>